<dbReference type="EMBL" id="VSSQ01000238">
    <property type="protein sequence ID" value="MPL87408.1"/>
    <property type="molecule type" value="Genomic_DNA"/>
</dbReference>
<protein>
    <submittedName>
        <fullName evidence="1">Uncharacterized protein</fullName>
    </submittedName>
</protein>
<accession>A0A644V7V0</accession>
<organism evidence="1">
    <name type="scientific">bioreactor metagenome</name>
    <dbReference type="NCBI Taxonomy" id="1076179"/>
    <lineage>
        <taxon>unclassified sequences</taxon>
        <taxon>metagenomes</taxon>
        <taxon>ecological metagenomes</taxon>
    </lineage>
</organism>
<dbReference type="AlphaFoldDB" id="A0A644V7V0"/>
<reference evidence="1" key="1">
    <citation type="submission" date="2019-08" db="EMBL/GenBank/DDBJ databases">
        <authorList>
            <person name="Kucharzyk K."/>
            <person name="Murdoch R.W."/>
            <person name="Higgins S."/>
            <person name="Loffler F."/>
        </authorList>
    </citation>
    <scope>NUCLEOTIDE SEQUENCE</scope>
</reference>
<comment type="caution">
    <text evidence="1">The sequence shown here is derived from an EMBL/GenBank/DDBJ whole genome shotgun (WGS) entry which is preliminary data.</text>
</comment>
<name>A0A644V7V0_9ZZZZ</name>
<sequence length="167" mass="18508">MVQRIPAKVDKILAARQAKNLTLNVSIMKRALFLTVSTILFIFQPAFSGIVIKTTLTIGRKSNNCSGFGICSISSSSSYTEGAINGIITVDEESGSMTICIDKEDIEKVQPDKANYFNNKSTVVFAEDFSFPNDINIAAKVRNPLVIKKGEYDLTYKNGKYYIEFLL</sequence>
<proteinExistence type="predicted"/>
<gene>
    <name evidence="1" type="ORF">SDC9_33408</name>
</gene>
<evidence type="ECO:0000313" key="1">
    <source>
        <dbReference type="EMBL" id="MPL87408.1"/>
    </source>
</evidence>